<dbReference type="Proteomes" id="UP000030759">
    <property type="component" value="Unassembled WGS sequence"/>
</dbReference>
<sequence>MCNHVTRDWTAGHVGTPVACNFVKLEDVADINYFSVNNKGEIFIKGNNVFQGYLKDPEKTQEALDKDGWLHTGDIGGWLPNGTLKIIDWKKNIFKLAQGEYIAPEKIENVYNRSRPVLQVFIHGESLVPEPFSIENGLLMPTLKVKRVELAKFFQTQIKSLYENLEHTGKASESFGHKQLISEFTRVTSFSDEGLDNCNHFYSKKEKTVYDGSVIRIDPETLVAGLKGSLHSLTSPAKEYTIIFL</sequence>
<reference evidence="6" key="1">
    <citation type="journal article" date="2013" name="Nat. Biotechnol.">
        <title>Chinese hamster genome sequenced from sorted chromosomes.</title>
        <authorList>
            <person name="Brinkrolf K."/>
            <person name="Rupp O."/>
            <person name="Laux H."/>
            <person name="Kollin F."/>
            <person name="Ernst W."/>
            <person name="Linke B."/>
            <person name="Kofler R."/>
            <person name="Romand S."/>
            <person name="Hesse F."/>
            <person name="Budach W.E."/>
            <person name="Galosy S."/>
            <person name="Muller D."/>
            <person name="Noll T."/>
            <person name="Wienberg J."/>
            <person name="Jostock T."/>
            <person name="Leonard M."/>
            <person name="Grillari J."/>
            <person name="Tauch A."/>
            <person name="Goesmann A."/>
            <person name="Helk B."/>
            <person name="Mott J.E."/>
            <person name="Puhler A."/>
            <person name="Borth N."/>
        </authorList>
    </citation>
    <scope>NUCLEOTIDE SEQUENCE [LARGE SCALE GENOMIC DNA]</scope>
    <source>
        <strain evidence="6">17A/GY</strain>
    </source>
</reference>
<dbReference type="GO" id="GO:0035338">
    <property type="term" value="P:long-chain fatty-acyl-CoA biosynthetic process"/>
    <property type="evidence" value="ECO:0007669"/>
    <property type="project" value="TreeGrafter"/>
</dbReference>
<name>A0A061IDA4_CRIGR</name>
<evidence type="ECO:0000259" key="4">
    <source>
        <dbReference type="Pfam" id="PF00501"/>
    </source>
</evidence>
<evidence type="ECO:0000256" key="1">
    <source>
        <dbReference type="ARBA" id="ARBA00022598"/>
    </source>
</evidence>
<dbReference type="AlphaFoldDB" id="A0A061IDA4"/>
<dbReference type="GO" id="GO:0005783">
    <property type="term" value="C:endoplasmic reticulum"/>
    <property type="evidence" value="ECO:0007669"/>
    <property type="project" value="TreeGrafter"/>
</dbReference>
<dbReference type="InterPro" id="IPR042099">
    <property type="entry name" value="ANL_N_sf"/>
</dbReference>
<dbReference type="InterPro" id="IPR000873">
    <property type="entry name" value="AMP-dep_synth/lig_dom"/>
</dbReference>
<dbReference type="SUPFAM" id="SSF56801">
    <property type="entry name" value="Acetyl-CoA synthetase-like"/>
    <property type="match status" value="1"/>
</dbReference>
<dbReference type="PANTHER" id="PTHR43272:SF107">
    <property type="entry name" value="LONG-CHAIN-FATTY-ACID--COA LIGASE 5"/>
    <property type="match status" value="1"/>
</dbReference>
<proteinExistence type="predicted"/>
<keyword evidence="1 5" id="KW-0436">Ligase</keyword>
<evidence type="ECO:0000256" key="3">
    <source>
        <dbReference type="ARBA" id="ARBA00026121"/>
    </source>
</evidence>
<dbReference type="PANTHER" id="PTHR43272">
    <property type="entry name" value="LONG-CHAIN-FATTY-ACID--COA LIGASE"/>
    <property type="match status" value="1"/>
</dbReference>
<dbReference type="EC" id="6.2.1.3" evidence="3"/>
<evidence type="ECO:0000313" key="6">
    <source>
        <dbReference type="Proteomes" id="UP000030759"/>
    </source>
</evidence>
<dbReference type="Gene3D" id="3.40.50.12780">
    <property type="entry name" value="N-terminal domain of ligase-like"/>
    <property type="match status" value="1"/>
</dbReference>
<accession>A0A061IDA4</accession>
<dbReference type="GO" id="GO:0047676">
    <property type="term" value="F:arachidonate-CoA ligase activity"/>
    <property type="evidence" value="ECO:0007669"/>
    <property type="project" value="TreeGrafter"/>
</dbReference>
<organism evidence="5 6">
    <name type="scientific">Cricetulus griseus</name>
    <name type="common">Chinese hamster</name>
    <name type="synonym">Cricetulus barabensis griseus</name>
    <dbReference type="NCBI Taxonomy" id="10029"/>
    <lineage>
        <taxon>Eukaryota</taxon>
        <taxon>Metazoa</taxon>
        <taxon>Chordata</taxon>
        <taxon>Craniata</taxon>
        <taxon>Vertebrata</taxon>
        <taxon>Euteleostomi</taxon>
        <taxon>Mammalia</taxon>
        <taxon>Eutheria</taxon>
        <taxon>Euarchontoglires</taxon>
        <taxon>Glires</taxon>
        <taxon>Rodentia</taxon>
        <taxon>Myomorpha</taxon>
        <taxon>Muroidea</taxon>
        <taxon>Cricetidae</taxon>
        <taxon>Cricetinae</taxon>
        <taxon>Cricetulus</taxon>
    </lineage>
</organism>
<keyword evidence="2" id="KW-0443">Lipid metabolism</keyword>
<gene>
    <name evidence="5" type="ORF">H671_3g9569</name>
</gene>
<dbReference type="GO" id="GO:0010747">
    <property type="term" value="P:positive regulation of long-chain fatty acid import across plasma membrane"/>
    <property type="evidence" value="ECO:0007669"/>
    <property type="project" value="TreeGrafter"/>
</dbReference>
<dbReference type="Pfam" id="PF00501">
    <property type="entry name" value="AMP-binding"/>
    <property type="match status" value="1"/>
</dbReference>
<evidence type="ECO:0000256" key="2">
    <source>
        <dbReference type="ARBA" id="ARBA00022832"/>
    </source>
</evidence>
<protein>
    <recommendedName>
        <fullName evidence="3">long-chain-fatty-acid--CoA ligase</fullName>
        <ecNumber evidence="3">6.2.1.3</ecNumber>
    </recommendedName>
</protein>
<feature type="domain" description="AMP-dependent synthetase/ligase" evidence="4">
    <location>
        <begin position="8"/>
        <end position="54"/>
    </location>
</feature>
<dbReference type="GO" id="GO:0016020">
    <property type="term" value="C:membrane"/>
    <property type="evidence" value="ECO:0007669"/>
    <property type="project" value="TreeGrafter"/>
</dbReference>
<dbReference type="EMBL" id="KE672189">
    <property type="protein sequence ID" value="ERE79476.1"/>
    <property type="molecule type" value="Genomic_DNA"/>
</dbReference>
<keyword evidence="2" id="KW-0276">Fatty acid metabolism</keyword>
<evidence type="ECO:0000313" key="5">
    <source>
        <dbReference type="EMBL" id="ERE79476.1"/>
    </source>
</evidence>
<dbReference type="GO" id="GO:0005739">
    <property type="term" value="C:mitochondrion"/>
    <property type="evidence" value="ECO:0007669"/>
    <property type="project" value="TreeGrafter"/>
</dbReference>